<protein>
    <submittedName>
        <fullName evidence="1">Uncharacterized protein</fullName>
    </submittedName>
</protein>
<proteinExistence type="predicted"/>
<dbReference type="EMBL" id="LRPN01000075">
    <property type="protein sequence ID" value="KWZ81437.1"/>
    <property type="molecule type" value="Genomic_DNA"/>
</dbReference>
<gene>
    <name evidence="1" type="ORF">HMPREF3213_02041</name>
</gene>
<dbReference type="PATRIC" id="fig|1398.22.peg.2041"/>
<accession>A0A133KPJ9</accession>
<dbReference type="Proteomes" id="UP000070376">
    <property type="component" value="Unassembled WGS sequence"/>
</dbReference>
<dbReference type="AlphaFoldDB" id="A0A133KPJ9"/>
<name>A0A133KPJ9_HEYCO</name>
<comment type="caution">
    <text evidence="1">The sequence shown here is derived from an EMBL/GenBank/DDBJ whole genome shotgun (WGS) entry which is preliminary data.</text>
</comment>
<sequence>MEDVGFYLYAPLTRQMSNEGLLNESDFSFHPIYQQALELFAKAVSIL</sequence>
<evidence type="ECO:0000313" key="1">
    <source>
        <dbReference type="EMBL" id="KWZ81437.1"/>
    </source>
</evidence>
<reference evidence="2" key="1">
    <citation type="submission" date="2016-01" db="EMBL/GenBank/DDBJ databases">
        <authorList>
            <person name="Mitreva M."/>
            <person name="Pepin K.H."/>
            <person name="Mihindukulasuriya K.A."/>
            <person name="Fulton R."/>
            <person name="Fronick C."/>
            <person name="O'Laughlin M."/>
            <person name="Miner T."/>
            <person name="Herter B."/>
            <person name="Rosa B.A."/>
            <person name="Cordes M."/>
            <person name="Tomlinson C."/>
            <person name="Wollam A."/>
            <person name="Palsikar V.B."/>
            <person name="Mardis E.R."/>
            <person name="Wilson R.K."/>
        </authorList>
    </citation>
    <scope>NUCLEOTIDE SEQUENCE [LARGE SCALE GENOMIC DNA]</scope>
    <source>
        <strain evidence="2">GED7749B</strain>
    </source>
</reference>
<evidence type="ECO:0000313" key="2">
    <source>
        <dbReference type="Proteomes" id="UP000070376"/>
    </source>
</evidence>
<organism evidence="1 2">
    <name type="scientific">Heyndrickxia coagulans</name>
    <name type="common">Weizmannia coagulans</name>
    <dbReference type="NCBI Taxonomy" id="1398"/>
    <lineage>
        <taxon>Bacteria</taxon>
        <taxon>Bacillati</taxon>
        <taxon>Bacillota</taxon>
        <taxon>Bacilli</taxon>
        <taxon>Bacillales</taxon>
        <taxon>Bacillaceae</taxon>
        <taxon>Heyndrickxia</taxon>
    </lineage>
</organism>